<sequence>MGVRWQTVASLSPPPPPLRSSLTFYAHRFWEPLTIRSFVMLVLRTTPLLAALSLLSVLSAASSDLPSQLPPHAALPPSHSSSLFADSSSSSAAEDSLKALPQPLPFKIKRPRSLEQVQQNLGKRLAKRGEEGSKTERVPFVSRTAAATGGGDGQGGAETGRATQRVTAGGSRGGGSVAAAQPVPSTTQTVETGSKIVSTGLLTMASPSAAAGGSGGTVTQVETASSGVLITSTAGPASSASASDVASAQAAEATSSTSMTSGGAAAGASVSRMLAGGVAGFAAVLLVR</sequence>
<gene>
    <name evidence="2" type="ORF">RHTO0S_09e07668g</name>
</gene>
<protein>
    <submittedName>
        <fullName evidence="2">RHTO0S09e07668g1_1</fullName>
    </submittedName>
</protein>
<feature type="compositionally biased region" description="Low complexity" evidence="1">
    <location>
        <begin position="159"/>
        <end position="169"/>
    </location>
</feature>
<proteinExistence type="predicted"/>
<dbReference type="OrthoDB" id="2530220at2759"/>
<feature type="region of interest" description="Disordered" evidence="1">
    <location>
        <begin position="66"/>
        <end position="87"/>
    </location>
</feature>
<accession>A0A061BCJ9</accession>
<organism evidence="2">
    <name type="scientific">Rhodotorula toruloides</name>
    <name type="common">Yeast</name>
    <name type="synonym">Rhodosporidium toruloides</name>
    <dbReference type="NCBI Taxonomy" id="5286"/>
    <lineage>
        <taxon>Eukaryota</taxon>
        <taxon>Fungi</taxon>
        <taxon>Dikarya</taxon>
        <taxon>Basidiomycota</taxon>
        <taxon>Pucciniomycotina</taxon>
        <taxon>Microbotryomycetes</taxon>
        <taxon>Sporidiobolales</taxon>
        <taxon>Sporidiobolaceae</taxon>
        <taxon>Rhodotorula</taxon>
    </lineage>
</organism>
<dbReference type="EMBL" id="LK052944">
    <property type="protein sequence ID" value="CDR44686.1"/>
    <property type="molecule type" value="Genomic_DNA"/>
</dbReference>
<name>A0A061BCJ9_RHOTO</name>
<evidence type="ECO:0000256" key="1">
    <source>
        <dbReference type="SAM" id="MobiDB-lite"/>
    </source>
</evidence>
<feature type="region of interest" description="Disordered" evidence="1">
    <location>
        <begin position="103"/>
        <end position="191"/>
    </location>
</feature>
<feature type="compositionally biased region" description="Gly residues" evidence="1">
    <location>
        <begin position="148"/>
        <end position="158"/>
    </location>
</feature>
<dbReference type="AlphaFoldDB" id="A0A061BCJ9"/>
<feature type="compositionally biased region" description="Basic and acidic residues" evidence="1">
    <location>
        <begin position="127"/>
        <end position="137"/>
    </location>
</feature>
<reference evidence="2" key="1">
    <citation type="journal article" date="2014" name="Genome Announc.">
        <title>Draft genome sequence of Rhodosporidium toruloides CECT1137, an oleaginous yeast of biotechnological interest.</title>
        <authorList>
            <person name="Morin N."/>
            <person name="Calcas X."/>
            <person name="Devillers H."/>
            <person name="Durrens P."/>
            <person name="Sherman D.J."/>
            <person name="Nicaud J.-M."/>
            <person name="Neuveglise C."/>
        </authorList>
    </citation>
    <scope>NUCLEOTIDE SEQUENCE</scope>
    <source>
        <strain evidence="2">CECT1137</strain>
    </source>
</reference>
<evidence type="ECO:0000313" key="2">
    <source>
        <dbReference type="EMBL" id="CDR44686.1"/>
    </source>
</evidence>